<proteinExistence type="predicted"/>
<dbReference type="Proteomes" id="UP000269015">
    <property type="component" value="Chromosome"/>
</dbReference>
<dbReference type="AlphaFoldDB" id="A0AAD0YWG3"/>
<protein>
    <submittedName>
        <fullName evidence="1">Uncharacterized protein</fullName>
    </submittedName>
</protein>
<evidence type="ECO:0000313" key="2">
    <source>
        <dbReference type="Proteomes" id="UP000269015"/>
    </source>
</evidence>
<accession>A0AAD0YWG3</accession>
<reference evidence="1 2" key="1">
    <citation type="submission" date="2018-11" db="EMBL/GenBank/DDBJ databases">
        <title>Proposal to divide the Flavobacteriaceae and reorganize its genera based on Amino Acid Identity values calculated from whole genome sequences.</title>
        <authorList>
            <person name="Nicholson A.C."/>
            <person name="Gulvik C.A."/>
            <person name="Whitney A.M."/>
            <person name="Humrighouse B.W."/>
            <person name="Bell M."/>
            <person name="Holmes B."/>
            <person name="Steigerwalt A.G."/>
            <person name="Villarma A."/>
            <person name="Sheth M."/>
            <person name="Batra D."/>
            <person name="Pryor J."/>
            <person name="Bernardet J.-F."/>
            <person name="Hugo C."/>
            <person name="Kampfer P."/>
            <person name="Newman J."/>
            <person name="McQuiston J.R."/>
        </authorList>
    </citation>
    <scope>NUCLEOTIDE SEQUENCE [LARGE SCALE GENOMIC DNA]</scope>
    <source>
        <strain evidence="1 2">H5559</strain>
    </source>
</reference>
<name>A0AAD0YWG3_CHRID</name>
<organism evidence="1 2">
    <name type="scientific">Chryseobacterium indologenes</name>
    <name type="common">Flavobacterium indologenes</name>
    <dbReference type="NCBI Taxonomy" id="253"/>
    <lineage>
        <taxon>Bacteria</taxon>
        <taxon>Pseudomonadati</taxon>
        <taxon>Bacteroidota</taxon>
        <taxon>Flavobacteriia</taxon>
        <taxon>Flavobacteriales</taxon>
        <taxon>Weeksellaceae</taxon>
        <taxon>Chryseobacterium group</taxon>
        <taxon>Chryseobacterium</taxon>
    </lineage>
</organism>
<dbReference type="EMBL" id="CP033930">
    <property type="protein sequence ID" value="AZB17971.1"/>
    <property type="molecule type" value="Genomic_DNA"/>
</dbReference>
<evidence type="ECO:0000313" key="1">
    <source>
        <dbReference type="EMBL" id="AZB17971.1"/>
    </source>
</evidence>
<gene>
    <name evidence="1" type="ORF">EG352_09390</name>
</gene>
<sequence>MENSEYIIALLQQHKILVTANLVHYKDDFIFQKEMDKLIDVVCDDKEAFNFYSLNYHEALNEGRTGNIQKAEMLITRAKKYIDCDSLQPEEKDLYDLISIPIQAFISYKKSDYSLAKQQTYETMLLDEKLEQYNASVSYHKIQQLHNISRIEMKEQNAENVCKIFNLLYRSLLLSEKVRYRDIEFCYEDHSESLKKLRKLMLAQITNEYIPFLDQCGNKEEVLDRTFDEVLQKQSAVHDDLKSFVYWVQLKKNSINCQEWNIDLLQQFIAGSADYTSVTAIDSLYNDIKKDFLN</sequence>
<dbReference type="RefSeq" id="WP_061085541.1">
    <property type="nucleotide sequence ID" value="NZ_CP033930.1"/>
</dbReference>